<name>A0A9Q4HX04_9BACI</name>
<sequence>MSKIASEVVATALNDWYIAIKKQKVNESIKYYSEIKKQFDDMEEDQEVLAYYSLLEERHKMLLHSSRGEPLQKHTYFTEDNQAFIKKTNDKLEYNFYLFEAMYEAYNKNYDRAINLYGLAEKKLAEIPDEIEAAEFYSKVSYLYTLVKQSVVSQHYIKNAIAIYKRYPDYKCKLAVSLMIAAANYADIRRFEESEEYYLEAINIAKEVNDEFLEAQLYHNLSIVYSDWNKSNECIKSLEKALEEESWADSIYYIHSIFMMIKEQFKIDEKAKAIHFYNKAQERLISMENNIYEAKISILYNLYCGELKNNFKNCIDHIEFLKQQNDLESVDELSYLAAKRFESIGAFEEAAGFFNEKIWAEQKMNQVEGIL</sequence>
<dbReference type="Pfam" id="PF13424">
    <property type="entry name" value="TPR_12"/>
    <property type="match status" value="1"/>
</dbReference>
<evidence type="ECO:0000313" key="2">
    <source>
        <dbReference type="Proteomes" id="UP001066278"/>
    </source>
</evidence>
<organism evidence="1 2">
    <name type="scientific">Bacillus inaquosorum</name>
    <dbReference type="NCBI Taxonomy" id="483913"/>
    <lineage>
        <taxon>Bacteria</taxon>
        <taxon>Bacillati</taxon>
        <taxon>Bacillota</taxon>
        <taxon>Bacilli</taxon>
        <taxon>Bacillales</taxon>
        <taxon>Bacillaceae</taxon>
        <taxon>Bacillus</taxon>
    </lineage>
</organism>
<dbReference type="EMBL" id="JALAXJ010000019">
    <property type="protein sequence ID" value="MCY9231202.1"/>
    <property type="molecule type" value="Genomic_DNA"/>
</dbReference>
<protein>
    <submittedName>
        <fullName evidence="1">Tetratricopeptide repeat protein</fullName>
    </submittedName>
</protein>
<proteinExistence type="predicted"/>
<dbReference type="Pfam" id="PF18801">
    <property type="entry name" value="RapH_N"/>
    <property type="match status" value="1"/>
</dbReference>
<accession>A0A9Q4HX04</accession>
<dbReference type="AlphaFoldDB" id="A0A9Q4HX04"/>
<dbReference type="Proteomes" id="UP001066278">
    <property type="component" value="Unassembled WGS sequence"/>
</dbReference>
<dbReference type="RefSeq" id="WP_268282725.1">
    <property type="nucleotide sequence ID" value="NZ_CP178717.1"/>
</dbReference>
<evidence type="ECO:0000313" key="1">
    <source>
        <dbReference type="EMBL" id="MCY9231202.1"/>
    </source>
</evidence>
<dbReference type="SUPFAM" id="SSF48452">
    <property type="entry name" value="TPR-like"/>
    <property type="match status" value="1"/>
</dbReference>
<dbReference type="InterPro" id="IPR011990">
    <property type="entry name" value="TPR-like_helical_dom_sf"/>
</dbReference>
<comment type="caution">
    <text evidence="1">The sequence shown here is derived from an EMBL/GenBank/DDBJ whole genome shotgun (WGS) entry which is preliminary data.</text>
</comment>
<gene>
    <name evidence="1" type="ORF">MOE99_17955</name>
</gene>
<reference evidence="1" key="1">
    <citation type="submission" date="2022-02" db="EMBL/GenBank/DDBJ databases">
        <title>Crop Bioprotection Bacillus Genome Sequencing.</title>
        <authorList>
            <person name="Dunlap C."/>
        </authorList>
    </citation>
    <scope>NUCLEOTIDE SEQUENCE</scope>
    <source>
        <strain evidence="1">T20C13</strain>
    </source>
</reference>
<dbReference type="Gene3D" id="1.25.40.10">
    <property type="entry name" value="Tetratricopeptide repeat domain"/>
    <property type="match status" value="1"/>
</dbReference>